<evidence type="ECO:0008006" key="4">
    <source>
        <dbReference type="Google" id="ProtNLM"/>
    </source>
</evidence>
<protein>
    <recommendedName>
        <fullName evidence="4">Secreted protein</fullName>
    </recommendedName>
</protein>
<keyword evidence="3" id="KW-1185">Reference proteome</keyword>
<dbReference type="EMBL" id="CP063194">
    <property type="protein sequence ID" value="WCZ38590.1"/>
    <property type="molecule type" value="Genomic_DNA"/>
</dbReference>
<sequence>MSEPVVRDNFSRGEAVAGLTWLSVGALVSVVLETVYLGWWSFLVALLFNVVLTKTARLWSPRPGVALIPLVAWLAGFAVALALLPPTAGLVALPLAGIAGGVWPLLRAK</sequence>
<feature type="transmembrane region" description="Helical" evidence="1">
    <location>
        <begin position="20"/>
        <end position="52"/>
    </location>
</feature>
<evidence type="ECO:0000313" key="2">
    <source>
        <dbReference type="EMBL" id="WCZ38590.1"/>
    </source>
</evidence>
<reference evidence="2 3" key="1">
    <citation type="submission" date="2020-10" db="EMBL/GenBank/DDBJ databases">
        <title>Complete genome sequence of Corynebacterium jeddahense DSM 45997, type strain of Corynebacterium jeddahense.</title>
        <authorList>
            <person name="Busche T."/>
            <person name="Kalinowski J."/>
            <person name="Ruckert C."/>
        </authorList>
    </citation>
    <scope>NUCLEOTIDE SEQUENCE [LARGE SCALE GENOMIC DNA]</scope>
    <source>
        <strain evidence="2 3">DSM 45997</strain>
    </source>
</reference>
<name>A0ABY7UIL7_9CORY</name>
<proteinExistence type="predicted"/>
<gene>
    <name evidence="2" type="ORF">CJEDD_04895</name>
</gene>
<feature type="transmembrane region" description="Helical" evidence="1">
    <location>
        <begin position="64"/>
        <end position="84"/>
    </location>
</feature>
<keyword evidence="1" id="KW-1133">Transmembrane helix</keyword>
<feature type="transmembrane region" description="Helical" evidence="1">
    <location>
        <begin position="90"/>
        <end position="106"/>
    </location>
</feature>
<organism evidence="2 3">
    <name type="scientific">Corynebacterium jeddahense</name>
    <dbReference type="NCBI Taxonomy" id="1414719"/>
    <lineage>
        <taxon>Bacteria</taxon>
        <taxon>Bacillati</taxon>
        <taxon>Actinomycetota</taxon>
        <taxon>Actinomycetes</taxon>
        <taxon>Mycobacteriales</taxon>
        <taxon>Corynebacteriaceae</taxon>
        <taxon>Corynebacterium</taxon>
    </lineage>
</organism>
<accession>A0ABY7UIL7</accession>
<dbReference type="Proteomes" id="UP001218071">
    <property type="component" value="Chromosome"/>
</dbReference>
<keyword evidence="1" id="KW-0812">Transmembrane</keyword>
<keyword evidence="1" id="KW-0472">Membrane</keyword>
<dbReference type="RefSeq" id="WP_042406149.1">
    <property type="nucleotide sequence ID" value="NZ_CBYN010000029.1"/>
</dbReference>
<evidence type="ECO:0000256" key="1">
    <source>
        <dbReference type="SAM" id="Phobius"/>
    </source>
</evidence>
<evidence type="ECO:0000313" key="3">
    <source>
        <dbReference type="Proteomes" id="UP001218071"/>
    </source>
</evidence>